<organism evidence="13 14">
    <name type="scientific">Aquimarina atlantica</name>
    <dbReference type="NCBI Taxonomy" id="1317122"/>
    <lineage>
        <taxon>Bacteria</taxon>
        <taxon>Pseudomonadati</taxon>
        <taxon>Bacteroidota</taxon>
        <taxon>Flavobacteriia</taxon>
        <taxon>Flavobacteriales</taxon>
        <taxon>Flavobacteriaceae</taxon>
        <taxon>Aquimarina</taxon>
    </lineage>
</organism>
<dbReference type="SUPFAM" id="SSF81296">
    <property type="entry name" value="E set domains"/>
    <property type="match status" value="1"/>
</dbReference>
<evidence type="ECO:0000256" key="9">
    <source>
        <dbReference type="ARBA" id="ARBA00023136"/>
    </source>
</evidence>
<dbReference type="InterPro" id="IPR014756">
    <property type="entry name" value="Ig_E-set"/>
</dbReference>
<dbReference type="RefSeq" id="WP_034245422.1">
    <property type="nucleotide sequence ID" value="NZ_AQRA01000009.1"/>
</dbReference>
<dbReference type="eggNOG" id="COG0395">
    <property type="taxonomic scope" value="Bacteria"/>
</dbReference>
<dbReference type="GO" id="GO:1990573">
    <property type="term" value="P:potassium ion import across plasma membrane"/>
    <property type="evidence" value="ECO:0007669"/>
    <property type="project" value="TreeGrafter"/>
</dbReference>
<keyword evidence="14" id="KW-1185">Reference proteome</keyword>
<evidence type="ECO:0000256" key="7">
    <source>
        <dbReference type="ARBA" id="ARBA00022989"/>
    </source>
</evidence>
<feature type="domain" description="Potassium channel" evidence="11">
    <location>
        <begin position="68"/>
        <end position="139"/>
    </location>
</feature>
<evidence type="ECO:0000256" key="1">
    <source>
        <dbReference type="ARBA" id="ARBA00004141"/>
    </source>
</evidence>
<dbReference type="PANTHER" id="PTHR11767">
    <property type="entry name" value="INWARD RECTIFIER POTASSIUM CHANNEL"/>
    <property type="match status" value="1"/>
</dbReference>
<proteinExistence type="predicted"/>
<evidence type="ECO:0000259" key="12">
    <source>
        <dbReference type="Pfam" id="PF17655"/>
    </source>
</evidence>
<dbReference type="GO" id="GO:0005886">
    <property type="term" value="C:plasma membrane"/>
    <property type="evidence" value="ECO:0007669"/>
    <property type="project" value="TreeGrafter"/>
</dbReference>
<evidence type="ECO:0000313" key="13">
    <source>
        <dbReference type="EMBL" id="EZH72060.1"/>
    </source>
</evidence>
<reference evidence="13 14" key="1">
    <citation type="submission" date="2014-04" db="EMBL/GenBank/DDBJ databases">
        <title>Aquimarina sp. 22II-S11-z7 Genome Sequencing.</title>
        <authorList>
            <person name="Lai Q."/>
        </authorList>
    </citation>
    <scope>NUCLEOTIDE SEQUENCE [LARGE SCALE GENOMIC DNA]</scope>
    <source>
        <strain evidence="13 14">22II-S11-z7</strain>
    </source>
</reference>
<evidence type="ECO:0000256" key="10">
    <source>
        <dbReference type="ARBA" id="ARBA00023303"/>
    </source>
</evidence>
<dbReference type="GO" id="GO:0034702">
    <property type="term" value="C:monoatomic ion channel complex"/>
    <property type="evidence" value="ECO:0007669"/>
    <property type="project" value="UniProtKB-KW"/>
</dbReference>
<evidence type="ECO:0000313" key="14">
    <source>
        <dbReference type="Proteomes" id="UP000023541"/>
    </source>
</evidence>
<dbReference type="Pfam" id="PF07885">
    <property type="entry name" value="Ion_trans_2"/>
    <property type="match status" value="1"/>
</dbReference>
<keyword evidence="6" id="KW-0630">Potassium</keyword>
<keyword evidence="4" id="KW-0812">Transmembrane</keyword>
<dbReference type="PANTHER" id="PTHR11767:SF102">
    <property type="entry name" value="INWARDLY RECTIFYING POTASSIUM CHANNEL 1, ISOFORM F"/>
    <property type="match status" value="1"/>
</dbReference>
<evidence type="ECO:0000256" key="4">
    <source>
        <dbReference type="ARBA" id="ARBA00022692"/>
    </source>
</evidence>
<dbReference type="OrthoDB" id="9813518at2"/>
<dbReference type="STRING" id="1317122.ATO12_24285"/>
<evidence type="ECO:0000256" key="6">
    <source>
        <dbReference type="ARBA" id="ARBA00022958"/>
    </source>
</evidence>
<keyword evidence="9" id="KW-0472">Membrane</keyword>
<accession>A0A023BPS1</accession>
<dbReference type="GO" id="GO:0005242">
    <property type="term" value="F:inward rectifier potassium channel activity"/>
    <property type="evidence" value="ECO:0007669"/>
    <property type="project" value="InterPro"/>
</dbReference>
<dbReference type="PRINTS" id="PR01320">
    <property type="entry name" value="KIRCHANNEL"/>
</dbReference>
<dbReference type="InterPro" id="IPR013099">
    <property type="entry name" value="K_chnl_dom"/>
</dbReference>
<dbReference type="Gene3D" id="1.10.287.70">
    <property type="match status" value="1"/>
</dbReference>
<evidence type="ECO:0000256" key="5">
    <source>
        <dbReference type="ARBA" id="ARBA00022882"/>
    </source>
</evidence>
<dbReference type="InterPro" id="IPR041647">
    <property type="entry name" value="IRK_C"/>
</dbReference>
<dbReference type="SUPFAM" id="SSF81324">
    <property type="entry name" value="Voltage-gated potassium channels"/>
    <property type="match status" value="1"/>
</dbReference>
<comment type="caution">
    <text evidence="13">The sequence shown here is derived from an EMBL/GenBank/DDBJ whole genome shotgun (WGS) entry which is preliminary data.</text>
</comment>
<keyword evidence="3" id="KW-0633">Potassium transport</keyword>
<comment type="subcellular location">
    <subcellularLocation>
        <location evidence="1">Membrane</location>
        <topology evidence="1">Multi-pass membrane protein</topology>
    </subcellularLocation>
</comment>
<dbReference type="InterPro" id="IPR013518">
    <property type="entry name" value="K_chnl_inward-rec_Kir_cyto"/>
</dbReference>
<dbReference type="Pfam" id="PF17655">
    <property type="entry name" value="IRK_C"/>
    <property type="match status" value="1"/>
</dbReference>
<sequence length="308" mass="35082">MAKKIKDPGIGKSSNKYAKRFINPDGSFNIKHINRPSSLSESYNYLISISWTKFFLWVVLGYILINALFAMIYTFLGISNITESTGSVLKDFLNAFFFSAQTITTVGYGAMAPKGLVFGIISSFEALVGLLSFSFITGLLYGRFSRPRANIRFSSSMVFRKHNGVDCIMFRLMSRSANVMIRPKIEATLSLSQESKDKKYVNNFYSLKLERNSITYLPTTWTIVHPIDELSPLKEFSKEQLQEINGEILILASYYDESFAQEVHQVHSYVLKNLKQDQSFIPAFYYDDDGYTILDHDNLDKTLPHSST</sequence>
<evidence type="ECO:0000256" key="8">
    <source>
        <dbReference type="ARBA" id="ARBA00023065"/>
    </source>
</evidence>
<dbReference type="Gene3D" id="2.60.40.1400">
    <property type="entry name" value="G protein-activated inward rectifier potassium channel 1"/>
    <property type="match status" value="1"/>
</dbReference>
<name>A0A023BPS1_9FLAO</name>
<keyword evidence="10" id="KW-0407">Ion channel</keyword>
<feature type="domain" description="Inward rectifier potassium channel C-terminal" evidence="12">
    <location>
        <begin position="151"/>
        <end position="303"/>
    </location>
</feature>
<keyword evidence="2" id="KW-0813">Transport</keyword>
<dbReference type="AlphaFoldDB" id="A0A023BPS1"/>
<dbReference type="InterPro" id="IPR016449">
    <property type="entry name" value="K_chnl_inward-rec_Kir"/>
</dbReference>
<keyword evidence="8" id="KW-0406">Ion transport</keyword>
<evidence type="ECO:0000256" key="3">
    <source>
        <dbReference type="ARBA" id="ARBA00022538"/>
    </source>
</evidence>
<protein>
    <submittedName>
        <fullName evidence="13">Ion transporter</fullName>
    </submittedName>
</protein>
<dbReference type="EMBL" id="AQRA01000009">
    <property type="protein sequence ID" value="EZH72060.1"/>
    <property type="molecule type" value="Genomic_DNA"/>
</dbReference>
<dbReference type="Proteomes" id="UP000023541">
    <property type="component" value="Unassembled WGS sequence"/>
</dbReference>
<dbReference type="GO" id="GO:0034765">
    <property type="term" value="P:regulation of monoatomic ion transmembrane transport"/>
    <property type="evidence" value="ECO:0007669"/>
    <property type="project" value="TreeGrafter"/>
</dbReference>
<keyword evidence="7" id="KW-1133">Transmembrane helix</keyword>
<evidence type="ECO:0000259" key="11">
    <source>
        <dbReference type="Pfam" id="PF07885"/>
    </source>
</evidence>
<evidence type="ECO:0000256" key="2">
    <source>
        <dbReference type="ARBA" id="ARBA00022448"/>
    </source>
</evidence>
<keyword evidence="5" id="KW-0851">Voltage-gated channel</keyword>
<gene>
    <name evidence="13" type="ORF">ATO12_24285</name>
</gene>